<evidence type="ECO:0000313" key="3">
    <source>
        <dbReference type="Proteomes" id="UP000501926"/>
    </source>
</evidence>
<reference evidence="1" key="2">
    <citation type="submission" date="2006-01" db="EMBL/GenBank/DDBJ databases">
        <authorList>
            <person name="Genoscope"/>
        </authorList>
    </citation>
    <scope>NUCLEOTIDE SEQUENCE</scope>
</reference>
<dbReference type="Pfam" id="PF00702">
    <property type="entry name" value="Hydrolase"/>
    <property type="match status" value="1"/>
</dbReference>
<dbReference type="InterPro" id="IPR023214">
    <property type="entry name" value="HAD_sf"/>
</dbReference>
<dbReference type="PANTHER" id="PTHR43611:SF3">
    <property type="entry name" value="FLAVIN MONONUCLEOTIDE HYDROLASE 1, CHLOROPLATIC"/>
    <property type="match status" value="1"/>
</dbReference>
<dbReference type="InterPro" id="IPR023198">
    <property type="entry name" value="PGP-like_dom2"/>
</dbReference>
<dbReference type="InterPro" id="IPR036412">
    <property type="entry name" value="HAD-like_sf"/>
</dbReference>
<dbReference type="SUPFAM" id="SSF56784">
    <property type="entry name" value="HAD-like"/>
    <property type="match status" value="1"/>
</dbReference>
<reference evidence="2 3" key="3">
    <citation type="submission" date="2020-02" db="EMBL/GenBank/DDBJ databases">
        <title>Newly sequenced genome of strain CSTR1 showed variability in Candidatus Kuenenia stuttgartiensis genomes.</title>
        <authorList>
            <person name="Ding C."/>
            <person name="Adrian L."/>
        </authorList>
    </citation>
    <scope>NUCLEOTIDE SEQUENCE [LARGE SCALE GENOMIC DNA]</scope>
    <source>
        <strain evidence="2 3">CSTR1</strain>
    </source>
</reference>
<dbReference type="EMBL" id="CP049055">
    <property type="protein sequence ID" value="QII09799.1"/>
    <property type="molecule type" value="Genomic_DNA"/>
</dbReference>
<dbReference type="SFLD" id="SFLDS00003">
    <property type="entry name" value="Haloacid_Dehalogenase"/>
    <property type="match status" value="1"/>
</dbReference>
<dbReference type="InterPro" id="IPR006439">
    <property type="entry name" value="HAD-SF_hydro_IA"/>
</dbReference>
<evidence type="ECO:0000313" key="1">
    <source>
        <dbReference type="EMBL" id="CAJ72819.1"/>
    </source>
</evidence>
<dbReference type="Proteomes" id="UP000501926">
    <property type="component" value="Chromosome"/>
</dbReference>
<dbReference type="PANTHER" id="PTHR43611">
    <property type="entry name" value="ALPHA-D-GLUCOSE 1-PHOSPHATE PHOSPHATASE"/>
    <property type="match status" value="1"/>
</dbReference>
<dbReference type="SFLD" id="SFLDG01129">
    <property type="entry name" value="C1.5:_HAD__Beta-PGM__Phosphata"/>
    <property type="match status" value="1"/>
</dbReference>
<gene>
    <name evidence="2" type="ORF">KsCSTR_04200</name>
    <name evidence="1" type="ORF">kustd2074</name>
</gene>
<protein>
    <recommendedName>
        <fullName evidence="4">Hydrolase</fullName>
    </recommendedName>
</protein>
<reference evidence="1" key="1">
    <citation type="journal article" date="2006" name="Nature">
        <title>Deciphering the evolution and metabolism of an anammox bacterium from a community genome.</title>
        <authorList>
            <person name="Strous M."/>
            <person name="Pelletier E."/>
            <person name="Mangenot S."/>
            <person name="Rattei T."/>
            <person name="Lehner A."/>
            <person name="Taylor M.W."/>
            <person name="Horn M."/>
            <person name="Daims H."/>
            <person name="Bartol-Mavel D."/>
            <person name="Wincker P."/>
            <person name="Barbe V."/>
            <person name="Fonknechten N."/>
            <person name="Vallenet D."/>
            <person name="Segurens B."/>
            <person name="Schenowitz-Truong C."/>
            <person name="Medigue C."/>
            <person name="Collingro A."/>
            <person name="Snel B."/>
            <person name="Dutilh B.E."/>
            <person name="OpDenCamp H.J.M."/>
            <person name="vanDerDrift C."/>
            <person name="Cirpus I."/>
            <person name="vanDePas-Schoonen K.T."/>
            <person name="Harhangi H.R."/>
            <person name="vanNiftrik L."/>
            <person name="Schmid M."/>
            <person name="Keltjens J."/>
            <person name="vanDeVossenberg J."/>
            <person name="Kartal B."/>
            <person name="Meier H."/>
            <person name="Frishman D."/>
            <person name="Huynen M.A."/>
            <person name="Mewes H."/>
            <person name="Weissenbach J."/>
            <person name="Jetten M.S.M."/>
            <person name="Wagner M."/>
            <person name="LePaslier D."/>
        </authorList>
    </citation>
    <scope>NUCLEOTIDE SEQUENCE</scope>
</reference>
<dbReference type="Gene3D" id="1.10.150.240">
    <property type="entry name" value="Putative phosphatase, domain 2"/>
    <property type="match status" value="1"/>
</dbReference>
<proteinExistence type="predicted"/>
<name>Q1PXQ4_KUEST</name>
<dbReference type="CDD" id="cd02603">
    <property type="entry name" value="HAD_sEH-N_like"/>
    <property type="match status" value="1"/>
</dbReference>
<accession>Q1PXQ4</accession>
<evidence type="ECO:0000313" key="2">
    <source>
        <dbReference type="EMBL" id="QII09799.1"/>
    </source>
</evidence>
<dbReference type="AlphaFoldDB" id="Q1PXQ4"/>
<dbReference type="PRINTS" id="PR00413">
    <property type="entry name" value="HADHALOGNASE"/>
</dbReference>
<dbReference type="RefSeq" id="WP_164994405.1">
    <property type="nucleotide sequence ID" value="NZ_CP049055.1"/>
</dbReference>
<evidence type="ECO:0008006" key="4">
    <source>
        <dbReference type="Google" id="ProtNLM"/>
    </source>
</evidence>
<dbReference type="EMBL" id="CT573072">
    <property type="protein sequence ID" value="CAJ72819.1"/>
    <property type="molecule type" value="Genomic_DNA"/>
</dbReference>
<dbReference type="NCBIfam" id="TIGR01509">
    <property type="entry name" value="HAD-SF-IA-v3"/>
    <property type="match status" value="1"/>
</dbReference>
<dbReference type="Gene3D" id="3.40.50.1000">
    <property type="entry name" value="HAD superfamily/HAD-like"/>
    <property type="match status" value="1"/>
</dbReference>
<organism evidence="1">
    <name type="scientific">Kuenenia stuttgartiensis</name>
    <dbReference type="NCBI Taxonomy" id="174633"/>
    <lineage>
        <taxon>Bacteria</taxon>
        <taxon>Pseudomonadati</taxon>
        <taxon>Planctomycetota</taxon>
        <taxon>Candidatus Brocadiia</taxon>
        <taxon>Candidatus Brocadiales</taxon>
        <taxon>Candidatus Brocadiaceae</taxon>
        <taxon>Candidatus Kuenenia</taxon>
    </lineage>
</organism>
<sequence length="208" mass="23985">MKKGSSITILFLDIGGVLLTNGWDHHARKRAAINFKLELAEMNDRHHLTVETYEEGKLTLEEYLDRVVFYKERPFTPAQFRKFMFAQSKPYPKMIDLVRRLKARCGLKIVVVSNEARELNVYRIRTFKLDGFVDFFISSCFVHVRKPDTDIFRLALDIAQTPARQVVYIENTPMFVEVAESLGIRSVLHTDYSSTCAKLASFGLEVAE</sequence>